<accession>A0A0N7F408</accession>
<dbReference type="GO" id="GO:0006508">
    <property type="term" value="P:proteolysis"/>
    <property type="evidence" value="ECO:0007669"/>
    <property type="project" value="InterPro"/>
</dbReference>
<organism evidence="2 3">
    <name type="scientific">Kibdelosporangium phytohabitans</name>
    <dbReference type="NCBI Taxonomy" id="860235"/>
    <lineage>
        <taxon>Bacteria</taxon>
        <taxon>Bacillati</taxon>
        <taxon>Actinomycetota</taxon>
        <taxon>Actinomycetes</taxon>
        <taxon>Pseudonocardiales</taxon>
        <taxon>Pseudonocardiaceae</taxon>
        <taxon>Kibdelosporangium</taxon>
    </lineage>
</organism>
<dbReference type="RefSeq" id="WP_054292014.1">
    <property type="nucleotide sequence ID" value="NZ_CP012752.1"/>
</dbReference>
<reference evidence="2 3" key="1">
    <citation type="submission" date="2015-07" db="EMBL/GenBank/DDBJ databases">
        <title>Genome sequencing of Kibdelosporangium phytohabitans.</title>
        <authorList>
            <person name="Qin S."/>
            <person name="Xing K."/>
        </authorList>
    </citation>
    <scope>NUCLEOTIDE SEQUENCE [LARGE SCALE GENOMIC DNA]</scope>
    <source>
        <strain evidence="2 3">KLBMP1111</strain>
    </source>
</reference>
<dbReference type="Gene3D" id="3.90.70.10">
    <property type="entry name" value="Cysteine proteinases"/>
    <property type="match status" value="1"/>
</dbReference>
<dbReference type="AlphaFoldDB" id="A0A0N7F408"/>
<dbReference type="Proteomes" id="UP000063699">
    <property type="component" value="Chromosome"/>
</dbReference>
<keyword evidence="3" id="KW-1185">Reference proteome</keyword>
<evidence type="ECO:0000313" key="2">
    <source>
        <dbReference type="EMBL" id="ALG10111.1"/>
    </source>
</evidence>
<protein>
    <recommendedName>
        <fullName evidence="1">Peptidase C39 domain-containing protein</fullName>
    </recommendedName>
</protein>
<dbReference type="InterPro" id="IPR005074">
    <property type="entry name" value="Peptidase_C39"/>
</dbReference>
<sequence length="285" mass="30600">MSAYIGSGPYCYANSVAMLTGATPAVIETLTGSPFGAQIEGTVPYFDPSGWHPEIGVDAALSLLGWRCERQTGGDPVARLRALDSPAVAGPLDMGLLSYQTAGDGDHYVVVLDVTDDVVLLHDPHGHPYATLPVDQFVAAWEGKAVSYNAEPFVLRSTFVRDRVVSEVDALWASVPQAIHWLDGATDAVLAMASRPLDPDARMMWAYFGIRVGTRRLADASVNLGTLGLAGSAAVLDEQARLVGRLQHPVVSEDDQAVAEGLRRLAPTYDQLREVLEAEYVRVRG</sequence>
<dbReference type="GO" id="GO:0005524">
    <property type="term" value="F:ATP binding"/>
    <property type="evidence" value="ECO:0007669"/>
    <property type="project" value="InterPro"/>
</dbReference>
<evidence type="ECO:0000259" key="1">
    <source>
        <dbReference type="Pfam" id="PF03412"/>
    </source>
</evidence>
<evidence type="ECO:0000313" key="3">
    <source>
        <dbReference type="Proteomes" id="UP000063699"/>
    </source>
</evidence>
<dbReference type="EMBL" id="CP012752">
    <property type="protein sequence ID" value="ALG10111.1"/>
    <property type="molecule type" value="Genomic_DNA"/>
</dbReference>
<proteinExistence type="predicted"/>
<dbReference type="KEGG" id="kphy:AOZ06_27295"/>
<name>A0A0N7F408_9PSEU</name>
<dbReference type="GO" id="GO:0008233">
    <property type="term" value="F:peptidase activity"/>
    <property type="evidence" value="ECO:0007669"/>
    <property type="project" value="InterPro"/>
</dbReference>
<dbReference type="OrthoDB" id="8065844at2"/>
<feature type="domain" description="Peptidase C39" evidence="1">
    <location>
        <begin position="99"/>
        <end position="149"/>
    </location>
</feature>
<dbReference type="STRING" id="860235.AOZ06_27295"/>
<dbReference type="GO" id="GO:0016020">
    <property type="term" value="C:membrane"/>
    <property type="evidence" value="ECO:0007669"/>
    <property type="project" value="InterPro"/>
</dbReference>
<dbReference type="Pfam" id="PF03412">
    <property type="entry name" value="Peptidase_C39"/>
    <property type="match status" value="1"/>
</dbReference>
<gene>
    <name evidence="2" type="ORF">AOZ06_27295</name>
</gene>